<name>A0A944MBP0_9GAMM</name>
<organism evidence="6 7">
    <name type="scientific">Candidatus Thiodiazotropha taylori</name>
    <dbReference type="NCBI Taxonomy" id="2792791"/>
    <lineage>
        <taxon>Bacteria</taxon>
        <taxon>Pseudomonadati</taxon>
        <taxon>Pseudomonadota</taxon>
        <taxon>Gammaproteobacteria</taxon>
        <taxon>Chromatiales</taxon>
        <taxon>Sedimenticolaceae</taxon>
        <taxon>Candidatus Thiodiazotropha</taxon>
    </lineage>
</organism>
<accession>A0A944MBP0</accession>
<dbReference type="AlphaFoldDB" id="A0A944MBP0"/>
<sequence length="357" mass="39926">MPLKELLDRIRHEERLPEVISERCVHEVVEVAGCSSCVDICPRQAWTLDDESLSLDTSLCDGCGLCRPVCPEDAISIEREILIGDLGQRKVALCACEEAVVQQKIAVVPCIHLVGIKDILKLYRQDYSEWLVATGNCSECTRNRGVKFSERIDRINSALFLNSLAPISFYRVNGVEWQRISNLLVEKLAISRLSRRGFLRGMLDGGIGTKSAIHKLYESEGDVFTLPGELIPDRDGSSVWPYLPCIDSVRCNGCDACVKLCPHGAIEFSDNGGRLYYRMKPRSCTGCGICMDVCSEDAISVTAWSQMERRDVTLVRVKCTSCGNPVHVPAESRFRSQEHCRICAQVNHHKNLYQIVE</sequence>
<protein>
    <submittedName>
        <fullName evidence="6">4Fe-4S binding protein</fullName>
    </submittedName>
</protein>
<evidence type="ECO:0000256" key="4">
    <source>
        <dbReference type="ARBA" id="ARBA00023014"/>
    </source>
</evidence>
<dbReference type="PANTHER" id="PTHR24960">
    <property type="entry name" value="PHOTOSYSTEM I IRON-SULFUR CENTER-RELATED"/>
    <property type="match status" value="1"/>
</dbReference>
<keyword evidence="4" id="KW-0411">Iron-sulfur</keyword>
<gene>
    <name evidence="6" type="ORF">KME65_15835</name>
</gene>
<evidence type="ECO:0000256" key="3">
    <source>
        <dbReference type="ARBA" id="ARBA00023004"/>
    </source>
</evidence>
<dbReference type="InterPro" id="IPR017896">
    <property type="entry name" value="4Fe4S_Fe-S-bd"/>
</dbReference>
<comment type="caution">
    <text evidence="6">The sequence shown here is derived from an EMBL/GenBank/DDBJ whole genome shotgun (WGS) entry which is preliminary data.</text>
</comment>
<dbReference type="EMBL" id="JAHHGM010000016">
    <property type="protein sequence ID" value="MBT2990427.1"/>
    <property type="molecule type" value="Genomic_DNA"/>
</dbReference>
<dbReference type="InterPro" id="IPR017900">
    <property type="entry name" value="4Fe4S_Fe_S_CS"/>
</dbReference>
<feature type="domain" description="4Fe-4S ferredoxin-type" evidence="5">
    <location>
        <begin position="275"/>
        <end position="304"/>
    </location>
</feature>
<feature type="domain" description="4Fe-4S ferredoxin-type" evidence="5">
    <location>
        <begin position="51"/>
        <end position="80"/>
    </location>
</feature>
<dbReference type="InterPro" id="IPR050157">
    <property type="entry name" value="PSI_iron-sulfur_center"/>
</dbReference>
<feature type="domain" description="4Fe-4S ferredoxin-type" evidence="5">
    <location>
        <begin position="242"/>
        <end position="271"/>
    </location>
</feature>
<dbReference type="GO" id="GO:0051539">
    <property type="term" value="F:4 iron, 4 sulfur cluster binding"/>
    <property type="evidence" value="ECO:0007669"/>
    <property type="project" value="UniProtKB-KW"/>
</dbReference>
<dbReference type="SUPFAM" id="SSF54862">
    <property type="entry name" value="4Fe-4S ferredoxins"/>
    <property type="match status" value="2"/>
</dbReference>
<evidence type="ECO:0000313" key="7">
    <source>
        <dbReference type="Proteomes" id="UP000770889"/>
    </source>
</evidence>
<keyword evidence="1" id="KW-0004">4Fe-4S</keyword>
<dbReference type="Pfam" id="PF12838">
    <property type="entry name" value="Fer4_7"/>
    <property type="match status" value="1"/>
</dbReference>
<dbReference type="Gene3D" id="3.30.70.20">
    <property type="match status" value="3"/>
</dbReference>
<evidence type="ECO:0000259" key="5">
    <source>
        <dbReference type="PROSITE" id="PS51379"/>
    </source>
</evidence>
<evidence type="ECO:0000256" key="1">
    <source>
        <dbReference type="ARBA" id="ARBA00022485"/>
    </source>
</evidence>
<dbReference type="Proteomes" id="UP000770889">
    <property type="component" value="Unassembled WGS sequence"/>
</dbReference>
<dbReference type="Pfam" id="PF00037">
    <property type="entry name" value="Fer4"/>
    <property type="match status" value="1"/>
</dbReference>
<keyword evidence="2" id="KW-0479">Metal-binding</keyword>
<reference evidence="6 7" key="1">
    <citation type="submission" date="2021-05" db="EMBL/GenBank/DDBJ databases">
        <title>Genetic and Functional Diversity in Clade A Lucinid endosymbionts from the Bahamas.</title>
        <authorList>
            <person name="Giani N.M."/>
            <person name="Engel A.S."/>
            <person name="Campbell B.J."/>
        </authorList>
    </citation>
    <scope>NUCLEOTIDE SEQUENCE [LARGE SCALE GENOMIC DNA]</scope>
    <source>
        <strain evidence="6">LUC16012Gg_MoonRockCtena</strain>
    </source>
</reference>
<dbReference type="GO" id="GO:0046872">
    <property type="term" value="F:metal ion binding"/>
    <property type="evidence" value="ECO:0007669"/>
    <property type="project" value="UniProtKB-KW"/>
</dbReference>
<dbReference type="PANTHER" id="PTHR24960:SF79">
    <property type="entry name" value="PHOTOSYSTEM I IRON-SULFUR CENTER"/>
    <property type="match status" value="1"/>
</dbReference>
<evidence type="ECO:0000256" key="2">
    <source>
        <dbReference type="ARBA" id="ARBA00022723"/>
    </source>
</evidence>
<evidence type="ECO:0000313" key="6">
    <source>
        <dbReference type="EMBL" id="MBT2990427.1"/>
    </source>
</evidence>
<proteinExistence type="predicted"/>
<dbReference type="PROSITE" id="PS00198">
    <property type="entry name" value="4FE4S_FER_1"/>
    <property type="match status" value="2"/>
</dbReference>
<dbReference type="PROSITE" id="PS51379">
    <property type="entry name" value="4FE4S_FER_2"/>
    <property type="match status" value="3"/>
</dbReference>
<keyword evidence="3" id="KW-0408">Iron</keyword>